<evidence type="ECO:0000313" key="2">
    <source>
        <dbReference type="Proteomes" id="UP000887013"/>
    </source>
</evidence>
<dbReference type="AlphaFoldDB" id="A0A8X6NYR5"/>
<organism evidence="1 2">
    <name type="scientific">Nephila pilipes</name>
    <name type="common">Giant wood spider</name>
    <name type="synonym">Nephila maculata</name>
    <dbReference type="NCBI Taxonomy" id="299642"/>
    <lineage>
        <taxon>Eukaryota</taxon>
        <taxon>Metazoa</taxon>
        <taxon>Ecdysozoa</taxon>
        <taxon>Arthropoda</taxon>
        <taxon>Chelicerata</taxon>
        <taxon>Arachnida</taxon>
        <taxon>Araneae</taxon>
        <taxon>Araneomorphae</taxon>
        <taxon>Entelegynae</taxon>
        <taxon>Araneoidea</taxon>
        <taxon>Nephilidae</taxon>
        <taxon>Nephila</taxon>
    </lineage>
</organism>
<sequence length="99" mass="11212">MCPEHIHSLALAARRRRCCLPKGQQSLRVTHWQPVVAMPLEAKLIKYPIGARAAVACWSRTLFAICRFDRRPGADAQPALALHSRRWSRANCARDSNDH</sequence>
<protein>
    <submittedName>
        <fullName evidence="1">Uncharacterized protein</fullName>
    </submittedName>
</protein>
<dbReference type="Proteomes" id="UP000887013">
    <property type="component" value="Unassembled WGS sequence"/>
</dbReference>
<accession>A0A8X6NYR5</accession>
<name>A0A8X6NYR5_NEPPI</name>
<gene>
    <name evidence="1" type="ORF">NPIL_560941</name>
</gene>
<comment type="caution">
    <text evidence="1">The sequence shown here is derived from an EMBL/GenBank/DDBJ whole genome shotgun (WGS) entry which is preliminary data.</text>
</comment>
<dbReference type="EMBL" id="BMAW01063278">
    <property type="protein sequence ID" value="GFT39495.1"/>
    <property type="molecule type" value="Genomic_DNA"/>
</dbReference>
<keyword evidence="2" id="KW-1185">Reference proteome</keyword>
<reference evidence="1" key="1">
    <citation type="submission" date="2020-08" db="EMBL/GenBank/DDBJ databases">
        <title>Multicomponent nature underlies the extraordinary mechanical properties of spider dragline silk.</title>
        <authorList>
            <person name="Kono N."/>
            <person name="Nakamura H."/>
            <person name="Mori M."/>
            <person name="Yoshida Y."/>
            <person name="Ohtoshi R."/>
            <person name="Malay A.D."/>
            <person name="Moran D.A.P."/>
            <person name="Tomita M."/>
            <person name="Numata K."/>
            <person name="Arakawa K."/>
        </authorList>
    </citation>
    <scope>NUCLEOTIDE SEQUENCE</scope>
</reference>
<proteinExistence type="predicted"/>
<evidence type="ECO:0000313" key="1">
    <source>
        <dbReference type="EMBL" id="GFT39495.1"/>
    </source>
</evidence>